<gene>
    <name evidence="2" type="ORF">JIN85_02235</name>
</gene>
<reference evidence="2" key="1">
    <citation type="submission" date="2021-01" db="EMBL/GenBank/DDBJ databases">
        <title>Modified the classification status of verrucomicrobia.</title>
        <authorList>
            <person name="Feng X."/>
        </authorList>
    </citation>
    <scope>NUCLEOTIDE SEQUENCE</scope>
    <source>
        <strain evidence="2">KCTC 22041</strain>
    </source>
</reference>
<proteinExistence type="predicted"/>
<keyword evidence="1" id="KW-1133">Transmembrane helix</keyword>
<evidence type="ECO:0000313" key="3">
    <source>
        <dbReference type="Proteomes" id="UP000603141"/>
    </source>
</evidence>
<keyword evidence="3" id="KW-1185">Reference proteome</keyword>
<keyword evidence="1" id="KW-0812">Transmembrane</keyword>
<dbReference type="RefSeq" id="WP_200267167.1">
    <property type="nucleotide sequence ID" value="NZ_JAENIJ010000002.1"/>
</dbReference>
<comment type="caution">
    <text evidence="2">The sequence shown here is derived from an EMBL/GenBank/DDBJ whole genome shotgun (WGS) entry which is preliminary data.</text>
</comment>
<name>A0A934VUX5_9BACT</name>
<evidence type="ECO:0000256" key="1">
    <source>
        <dbReference type="SAM" id="Phobius"/>
    </source>
</evidence>
<organism evidence="2 3">
    <name type="scientific">Luteolibacter pohnpeiensis</name>
    <dbReference type="NCBI Taxonomy" id="454153"/>
    <lineage>
        <taxon>Bacteria</taxon>
        <taxon>Pseudomonadati</taxon>
        <taxon>Verrucomicrobiota</taxon>
        <taxon>Verrucomicrobiia</taxon>
        <taxon>Verrucomicrobiales</taxon>
        <taxon>Verrucomicrobiaceae</taxon>
        <taxon>Luteolibacter</taxon>
    </lineage>
</organism>
<evidence type="ECO:0008006" key="4">
    <source>
        <dbReference type="Google" id="ProtNLM"/>
    </source>
</evidence>
<feature type="transmembrane region" description="Helical" evidence="1">
    <location>
        <begin position="63"/>
        <end position="85"/>
    </location>
</feature>
<accession>A0A934VUX5</accession>
<evidence type="ECO:0000313" key="2">
    <source>
        <dbReference type="EMBL" id="MBK1881213.1"/>
    </source>
</evidence>
<dbReference type="Proteomes" id="UP000603141">
    <property type="component" value="Unassembled WGS sequence"/>
</dbReference>
<dbReference type="AlphaFoldDB" id="A0A934VUX5"/>
<protein>
    <recommendedName>
        <fullName evidence="4">Colicin V production protein</fullName>
    </recommendedName>
</protein>
<keyword evidence="1" id="KW-0472">Membrane</keyword>
<feature type="transmembrane region" description="Helical" evidence="1">
    <location>
        <begin position="105"/>
        <end position="127"/>
    </location>
</feature>
<sequence length="257" mass="28144">MMPDLTLSSAALLIFLICIGFVLIRGIVRLVIGVAVIAAAAWVAFQAWTIAPDLSIRLLDKPVDWITTGLPVAAFVVTFAVLRLIANFFTRPFGTPSGSRGPVKLIAVGLFTLIPTSLLWAIGVAVIHHFGSVAEIQAAFDAGKEKESTIAATARQWKDVIVSLLPEEWLMKLDPLTDPNRLSLAKLIATQQKDELKPAIDPATGEVIPRAIIVEEPELQNLAQEGRFDVLLRHPLFQKALDDPKVQRVLKERRTAH</sequence>
<feature type="transmembrane region" description="Helical" evidence="1">
    <location>
        <begin position="30"/>
        <end position="51"/>
    </location>
</feature>
<dbReference type="EMBL" id="JAENIJ010000002">
    <property type="protein sequence ID" value="MBK1881213.1"/>
    <property type="molecule type" value="Genomic_DNA"/>
</dbReference>